<sequence length="363" mass="40228">MSTASFGSQSDVPAMISDGKRMRAVWRHKDGHGDSTQHVIDRVRTTLHGHPTWRIYVNDFVEPIVRGSEHEPPRYVYLDDKVCHAIWTSKQYNNEELRTYWPFDFDHQGNIKTGRPNRGRPAWTDGDVPEIAKGRLRGKKTYEFSGEPDVTEYAPVRPKMKTRMELEVEAEWAARKAQNAGSVSCTEGTPATADNVTTPGGTPINDTHDPDRSPPTPRTARLEKVSNLRSSPPKYPPPPPMTKPKPKQSIKDAAKVKPIPSPYSSTPVTPPKRKVGPFIDNSNPSDSSGQKRTKLDERSSSVPAPVSPTQIAASPARIAYGNQGGERSSSLPAELPPGVGRDELSEEEDFLAREYTQDTLKLC</sequence>
<dbReference type="OrthoDB" id="3650389at2759"/>
<proteinExistence type="predicted"/>
<organism evidence="2 3">
    <name type="scientific">Bimuria novae-zelandiae CBS 107.79</name>
    <dbReference type="NCBI Taxonomy" id="1447943"/>
    <lineage>
        <taxon>Eukaryota</taxon>
        <taxon>Fungi</taxon>
        <taxon>Dikarya</taxon>
        <taxon>Ascomycota</taxon>
        <taxon>Pezizomycotina</taxon>
        <taxon>Dothideomycetes</taxon>
        <taxon>Pleosporomycetidae</taxon>
        <taxon>Pleosporales</taxon>
        <taxon>Massarineae</taxon>
        <taxon>Didymosphaeriaceae</taxon>
        <taxon>Bimuria</taxon>
    </lineage>
</organism>
<evidence type="ECO:0000256" key="1">
    <source>
        <dbReference type="SAM" id="MobiDB-lite"/>
    </source>
</evidence>
<evidence type="ECO:0000313" key="2">
    <source>
        <dbReference type="EMBL" id="KAF1969498.1"/>
    </source>
</evidence>
<keyword evidence="3" id="KW-1185">Reference proteome</keyword>
<feature type="compositionally biased region" description="Pro residues" evidence="1">
    <location>
        <begin position="233"/>
        <end position="243"/>
    </location>
</feature>
<gene>
    <name evidence="2" type="ORF">BU23DRAFT_236150</name>
</gene>
<feature type="compositionally biased region" description="Polar residues" evidence="1">
    <location>
        <begin position="280"/>
        <end position="290"/>
    </location>
</feature>
<feature type="compositionally biased region" description="Polar residues" evidence="1">
    <location>
        <begin position="179"/>
        <end position="200"/>
    </location>
</feature>
<name>A0A6A5UXV9_9PLEO</name>
<dbReference type="EMBL" id="ML976708">
    <property type="protein sequence ID" value="KAF1969498.1"/>
    <property type="molecule type" value="Genomic_DNA"/>
</dbReference>
<protein>
    <submittedName>
        <fullName evidence="2">Uncharacterized protein</fullName>
    </submittedName>
</protein>
<dbReference type="AlphaFoldDB" id="A0A6A5UXV9"/>
<feature type="region of interest" description="Disordered" evidence="1">
    <location>
        <begin position="175"/>
        <end position="342"/>
    </location>
</feature>
<evidence type="ECO:0000313" key="3">
    <source>
        <dbReference type="Proteomes" id="UP000800036"/>
    </source>
</evidence>
<accession>A0A6A5UXV9</accession>
<dbReference type="Proteomes" id="UP000800036">
    <property type="component" value="Unassembled WGS sequence"/>
</dbReference>
<reference evidence="2" key="1">
    <citation type="journal article" date="2020" name="Stud. Mycol.">
        <title>101 Dothideomycetes genomes: a test case for predicting lifestyles and emergence of pathogens.</title>
        <authorList>
            <person name="Haridas S."/>
            <person name="Albert R."/>
            <person name="Binder M."/>
            <person name="Bloem J."/>
            <person name="Labutti K."/>
            <person name="Salamov A."/>
            <person name="Andreopoulos B."/>
            <person name="Baker S."/>
            <person name="Barry K."/>
            <person name="Bills G."/>
            <person name="Bluhm B."/>
            <person name="Cannon C."/>
            <person name="Castanera R."/>
            <person name="Culley D."/>
            <person name="Daum C."/>
            <person name="Ezra D."/>
            <person name="Gonzalez J."/>
            <person name="Henrissat B."/>
            <person name="Kuo A."/>
            <person name="Liang C."/>
            <person name="Lipzen A."/>
            <person name="Lutzoni F."/>
            <person name="Magnuson J."/>
            <person name="Mondo S."/>
            <person name="Nolan M."/>
            <person name="Ohm R."/>
            <person name="Pangilinan J."/>
            <person name="Park H.-J."/>
            <person name="Ramirez L."/>
            <person name="Alfaro M."/>
            <person name="Sun H."/>
            <person name="Tritt A."/>
            <person name="Yoshinaga Y."/>
            <person name="Zwiers L.-H."/>
            <person name="Turgeon B."/>
            <person name="Goodwin S."/>
            <person name="Spatafora J."/>
            <person name="Crous P."/>
            <person name="Grigoriev I."/>
        </authorList>
    </citation>
    <scope>NUCLEOTIDE SEQUENCE</scope>
    <source>
        <strain evidence="2">CBS 107.79</strain>
    </source>
</reference>